<dbReference type="Gene3D" id="2.40.10.10">
    <property type="entry name" value="Trypsin-like serine proteases"/>
    <property type="match status" value="1"/>
</dbReference>
<evidence type="ECO:0000256" key="2">
    <source>
        <dbReference type="SAM" id="MobiDB-lite"/>
    </source>
</evidence>
<gene>
    <name evidence="5" type="ORF">OUZ56_028525</name>
</gene>
<dbReference type="PRINTS" id="PR00722">
    <property type="entry name" value="CHYMOTRYPSIN"/>
</dbReference>
<accession>A0ABR0B442</accession>
<dbReference type="PROSITE" id="PS00135">
    <property type="entry name" value="TRYPSIN_SER"/>
    <property type="match status" value="1"/>
</dbReference>
<protein>
    <recommendedName>
        <fullName evidence="4">Peptidase S1 domain-containing protein</fullName>
    </recommendedName>
</protein>
<dbReference type="SUPFAM" id="SSF50494">
    <property type="entry name" value="Trypsin-like serine proteases"/>
    <property type="match status" value="1"/>
</dbReference>
<keyword evidence="1" id="KW-1015">Disulfide bond</keyword>
<evidence type="ECO:0000256" key="3">
    <source>
        <dbReference type="SAM" id="SignalP"/>
    </source>
</evidence>
<dbReference type="PANTHER" id="PTHR24252:SF7">
    <property type="entry name" value="HYALIN"/>
    <property type="match status" value="1"/>
</dbReference>
<feature type="region of interest" description="Disordered" evidence="2">
    <location>
        <begin position="130"/>
        <end position="173"/>
    </location>
</feature>
<sequence>MMMTRLLASTNGLHFLITLILFTTIKSADGQCDSCTLTVMCWMNGGIREGGCPGPSWLMTCCVPQVTRNSEDDMAIQSDNRSPLTAGLRSAPGGAPFILANTLGESIANLQGRDDWMSTSPSQQLHYFVKNNNNKAPGSPFSSSAVPYNQLQPPLPPPLPPSPPQQQPQHHVMTQQQLYQHKNFQMQQQMFPQQPHGFIGLNSLNSLSGPRPVCGVQPLKSSKLQKRIIGGDQASFGEFPWQAHIRIAGFQCGGVLLNHQYIATAAHCVHRAKLSQIIIYLGEYDTKDLDKTEILPKETLGVIERKIHPQFKYMLTQPDRYDVAVLKLSRSVGFRDNILPICLPPQGKDYEGALGVVAGWGKTDTSFGKTGTNLLQKVYVPIINNRVCYAWHELKDIILELHDEMFCAGHEQGKMDACLGDSGGPLVVNDGGRWTLVGITSAGFGCAVDHQPGIYHKVSKTVPWILANIND</sequence>
<evidence type="ECO:0000259" key="4">
    <source>
        <dbReference type="PROSITE" id="PS50240"/>
    </source>
</evidence>
<reference evidence="5 6" key="1">
    <citation type="journal article" date="2023" name="Nucleic Acids Res.">
        <title>The hologenome of Daphnia magna reveals possible DNA methylation and microbiome-mediated evolution of the host genome.</title>
        <authorList>
            <person name="Chaturvedi A."/>
            <person name="Li X."/>
            <person name="Dhandapani V."/>
            <person name="Marshall H."/>
            <person name="Kissane S."/>
            <person name="Cuenca-Cambronero M."/>
            <person name="Asole G."/>
            <person name="Calvet F."/>
            <person name="Ruiz-Romero M."/>
            <person name="Marangio P."/>
            <person name="Guigo R."/>
            <person name="Rago D."/>
            <person name="Mirbahai L."/>
            <person name="Eastwood N."/>
            <person name="Colbourne J.K."/>
            <person name="Zhou J."/>
            <person name="Mallon E."/>
            <person name="Orsini L."/>
        </authorList>
    </citation>
    <scope>NUCLEOTIDE SEQUENCE [LARGE SCALE GENOMIC DNA]</scope>
    <source>
        <strain evidence="5">LRV0_1</strain>
    </source>
</reference>
<feature type="compositionally biased region" description="Polar residues" evidence="2">
    <location>
        <begin position="130"/>
        <end position="149"/>
    </location>
</feature>
<dbReference type="SMART" id="SM00020">
    <property type="entry name" value="Tryp_SPc"/>
    <property type="match status" value="1"/>
</dbReference>
<dbReference type="InterPro" id="IPR009003">
    <property type="entry name" value="Peptidase_S1_PA"/>
</dbReference>
<keyword evidence="6" id="KW-1185">Reference proteome</keyword>
<feature type="chain" id="PRO_5047245839" description="Peptidase S1 domain-containing protein" evidence="3">
    <location>
        <begin position="31"/>
        <end position="471"/>
    </location>
</feature>
<feature type="domain" description="Peptidase S1" evidence="4">
    <location>
        <begin position="228"/>
        <end position="470"/>
    </location>
</feature>
<dbReference type="CDD" id="cd00190">
    <property type="entry name" value="Tryp_SPc"/>
    <property type="match status" value="1"/>
</dbReference>
<dbReference type="EMBL" id="JAOYFB010000040">
    <property type="protein sequence ID" value="KAK4036471.1"/>
    <property type="molecule type" value="Genomic_DNA"/>
</dbReference>
<feature type="compositionally biased region" description="Pro residues" evidence="2">
    <location>
        <begin position="153"/>
        <end position="166"/>
    </location>
</feature>
<comment type="caution">
    <text evidence="5">The sequence shown here is derived from an EMBL/GenBank/DDBJ whole genome shotgun (WGS) entry which is preliminary data.</text>
</comment>
<evidence type="ECO:0000313" key="6">
    <source>
        <dbReference type="Proteomes" id="UP001234178"/>
    </source>
</evidence>
<dbReference type="InterPro" id="IPR001314">
    <property type="entry name" value="Peptidase_S1A"/>
</dbReference>
<feature type="signal peptide" evidence="3">
    <location>
        <begin position="1"/>
        <end position="30"/>
    </location>
</feature>
<dbReference type="Proteomes" id="UP001234178">
    <property type="component" value="Unassembled WGS sequence"/>
</dbReference>
<dbReference type="InterPro" id="IPR001254">
    <property type="entry name" value="Trypsin_dom"/>
</dbReference>
<dbReference type="PROSITE" id="PS50240">
    <property type="entry name" value="TRYPSIN_DOM"/>
    <property type="match status" value="1"/>
</dbReference>
<organism evidence="5 6">
    <name type="scientific">Daphnia magna</name>
    <dbReference type="NCBI Taxonomy" id="35525"/>
    <lineage>
        <taxon>Eukaryota</taxon>
        <taxon>Metazoa</taxon>
        <taxon>Ecdysozoa</taxon>
        <taxon>Arthropoda</taxon>
        <taxon>Crustacea</taxon>
        <taxon>Branchiopoda</taxon>
        <taxon>Diplostraca</taxon>
        <taxon>Cladocera</taxon>
        <taxon>Anomopoda</taxon>
        <taxon>Daphniidae</taxon>
        <taxon>Daphnia</taxon>
    </lineage>
</organism>
<dbReference type="PANTHER" id="PTHR24252">
    <property type="entry name" value="ACROSIN-RELATED"/>
    <property type="match status" value="1"/>
</dbReference>
<dbReference type="Pfam" id="PF00089">
    <property type="entry name" value="Trypsin"/>
    <property type="match status" value="1"/>
</dbReference>
<keyword evidence="3" id="KW-0732">Signal</keyword>
<proteinExistence type="predicted"/>
<name>A0ABR0B442_9CRUS</name>
<dbReference type="InterPro" id="IPR033116">
    <property type="entry name" value="TRYPSIN_SER"/>
</dbReference>
<evidence type="ECO:0000313" key="5">
    <source>
        <dbReference type="EMBL" id="KAK4036471.1"/>
    </source>
</evidence>
<dbReference type="InterPro" id="IPR043504">
    <property type="entry name" value="Peptidase_S1_PA_chymotrypsin"/>
</dbReference>
<evidence type="ECO:0000256" key="1">
    <source>
        <dbReference type="ARBA" id="ARBA00023157"/>
    </source>
</evidence>